<dbReference type="EMBL" id="CP086360">
    <property type="protein sequence ID" value="UNI21885.1"/>
    <property type="molecule type" value="Genomic_DNA"/>
</dbReference>
<dbReference type="AlphaFoldDB" id="A0A9Q8QLM3"/>
<dbReference type="KEGG" id="ptkz:JDV02_010869"/>
<reference evidence="1" key="1">
    <citation type="submission" date="2021-11" db="EMBL/GenBank/DDBJ databases">
        <title>Purpureocillium_takamizusanense_genome.</title>
        <authorList>
            <person name="Nguyen N.-H."/>
        </authorList>
    </citation>
    <scope>NUCLEOTIDE SEQUENCE</scope>
    <source>
        <strain evidence="1">PT3</strain>
    </source>
</reference>
<dbReference type="RefSeq" id="XP_047845366.1">
    <property type="nucleotide sequence ID" value="XM_047992611.1"/>
</dbReference>
<accession>A0A9Q8QLM3</accession>
<dbReference type="Proteomes" id="UP000829364">
    <property type="component" value="Chromosome 7"/>
</dbReference>
<protein>
    <submittedName>
        <fullName evidence="1">Uncharacterized protein</fullName>
    </submittedName>
</protein>
<evidence type="ECO:0000313" key="2">
    <source>
        <dbReference type="Proteomes" id="UP000829364"/>
    </source>
</evidence>
<gene>
    <name evidence="1" type="ORF">JDV02_010869</name>
</gene>
<dbReference type="GeneID" id="72072786"/>
<name>A0A9Q8QLM3_9HYPO</name>
<organism evidence="1 2">
    <name type="scientific">Purpureocillium takamizusanense</name>
    <dbReference type="NCBI Taxonomy" id="2060973"/>
    <lineage>
        <taxon>Eukaryota</taxon>
        <taxon>Fungi</taxon>
        <taxon>Dikarya</taxon>
        <taxon>Ascomycota</taxon>
        <taxon>Pezizomycotina</taxon>
        <taxon>Sordariomycetes</taxon>
        <taxon>Hypocreomycetidae</taxon>
        <taxon>Hypocreales</taxon>
        <taxon>Ophiocordycipitaceae</taxon>
        <taxon>Purpureocillium</taxon>
    </lineage>
</organism>
<keyword evidence="2" id="KW-1185">Reference proteome</keyword>
<proteinExistence type="predicted"/>
<sequence length="136" mass="15210">MSAHETEGTAPMAHACYSTHIWCRWRASRLGRVKQDLELSVMVHVWNRELRTFGDMRSASHIGARGDGLAMSGRHSMTRRASGRVDMYLVEGPALALHVARRGRGRRSTCQRTKQATDLVSGTGHFWSSSTQTNSR</sequence>
<evidence type="ECO:0000313" key="1">
    <source>
        <dbReference type="EMBL" id="UNI21885.1"/>
    </source>
</evidence>